<proteinExistence type="inferred from homology"/>
<comment type="caution">
    <text evidence="6">The sequence shown here is derived from an EMBL/GenBank/DDBJ whole genome shotgun (WGS) entry which is preliminary data.</text>
</comment>
<evidence type="ECO:0000256" key="4">
    <source>
        <dbReference type="RuleBase" id="RU363090"/>
    </source>
</evidence>
<keyword evidence="2 4" id="KW-0808">Transferase</keyword>
<evidence type="ECO:0000256" key="5">
    <source>
        <dbReference type="SAM" id="MobiDB-lite"/>
    </source>
</evidence>
<evidence type="ECO:0000256" key="3">
    <source>
        <dbReference type="ARBA" id="ARBA00022777"/>
    </source>
</evidence>
<dbReference type="InterPro" id="IPR005522">
    <property type="entry name" value="IPK"/>
</dbReference>
<dbReference type="InterPro" id="IPR038286">
    <property type="entry name" value="IPK_sf"/>
</dbReference>
<dbReference type="EMBL" id="VDEP01000308">
    <property type="protein sequence ID" value="KAA1106913.1"/>
    <property type="molecule type" value="Genomic_DNA"/>
</dbReference>
<evidence type="ECO:0000313" key="6">
    <source>
        <dbReference type="EMBL" id="KAA1106913.1"/>
    </source>
</evidence>
<evidence type="ECO:0000313" key="7">
    <source>
        <dbReference type="Proteomes" id="UP000325313"/>
    </source>
</evidence>
<dbReference type="GO" id="GO:0032958">
    <property type="term" value="P:inositol phosphate biosynthetic process"/>
    <property type="evidence" value="ECO:0007669"/>
    <property type="project" value="InterPro"/>
</dbReference>
<dbReference type="SUPFAM" id="SSF56104">
    <property type="entry name" value="SAICAR synthase-like"/>
    <property type="match status" value="1"/>
</dbReference>
<organism evidence="6 7">
    <name type="scientific">Puccinia graminis f. sp. tritici</name>
    <dbReference type="NCBI Taxonomy" id="56615"/>
    <lineage>
        <taxon>Eukaryota</taxon>
        <taxon>Fungi</taxon>
        <taxon>Dikarya</taxon>
        <taxon>Basidiomycota</taxon>
        <taxon>Pucciniomycotina</taxon>
        <taxon>Pucciniomycetes</taxon>
        <taxon>Pucciniales</taxon>
        <taxon>Pucciniaceae</taxon>
        <taxon>Puccinia</taxon>
    </lineage>
</organism>
<dbReference type="GO" id="GO:0005634">
    <property type="term" value="C:nucleus"/>
    <property type="evidence" value="ECO:0007669"/>
    <property type="project" value="TreeGrafter"/>
</dbReference>
<dbReference type="Gene3D" id="3.30.470.160">
    <property type="entry name" value="Inositol polyphosphate kinase"/>
    <property type="match status" value="1"/>
</dbReference>
<sequence length="324" mass="36933">MPTTIPQAGGHQDQVSINSTQPDKIIKKTNHNELEFYQNLVNQLEHHHHLKPEDWRPQFFGTTNHHHHHQQTQTTAKQQQQDEHVFILLENLTYKRSEPAQLFIHPNVIDIKLGQRLYDDRATPEKQERMNRAALETTSAKFGIRLTGAQLWSNLNGEYSSVPKSFGKSIKPDGSDLQTNFNSLFPISNHKKQDEDDHHHHHLTYSTQGLPSNLLKIIIDRSIIPKIQTIQAYLSSFNWRIYGASLLIVFEADLTTLQTILASSTTTTTTTTTQPDHYHLASVKVIDFAHVELADSPDQGLLKGIQSTLDLFHQLSQQLPSDLT</sequence>
<keyword evidence="3 4" id="KW-0418">Kinase</keyword>
<reference evidence="6 7" key="1">
    <citation type="submission" date="2019-05" db="EMBL/GenBank/DDBJ databases">
        <title>Emergence of the Ug99 lineage of the wheat stem rust pathogen through somatic hybridization.</title>
        <authorList>
            <person name="Li F."/>
            <person name="Upadhyaya N.M."/>
            <person name="Sperschneider J."/>
            <person name="Matny O."/>
            <person name="Nguyen-Phuc H."/>
            <person name="Mago R."/>
            <person name="Raley C."/>
            <person name="Miller M.E."/>
            <person name="Silverstein K.A.T."/>
            <person name="Henningsen E."/>
            <person name="Hirsch C.D."/>
            <person name="Visser B."/>
            <person name="Pretorius Z.A."/>
            <person name="Steffenson B.J."/>
            <person name="Schwessinger B."/>
            <person name="Dodds P.N."/>
            <person name="Figueroa M."/>
        </authorList>
    </citation>
    <scope>NUCLEOTIDE SEQUENCE [LARGE SCALE GENOMIC DNA]</scope>
    <source>
        <strain evidence="6 7">Ug99</strain>
    </source>
</reference>
<dbReference type="GO" id="GO:0000824">
    <property type="term" value="F:inositol-1,4,5,6-tetrakisphosphate 3-kinase activity"/>
    <property type="evidence" value="ECO:0007669"/>
    <property type="project" value="TreeGrafter"/>
</dbReference>
<dbReference type="Proteomes" id="UP000325313">
    <property type="component" value="Unassembled WGS sequence"/>
</dbReference>
<dbReference type="GO" id="GO:0046854">
    <property type="term" value="P:phosphatidylinositol phosphate biosynthetic process"/>
    <property type="evidence" value="ECO:0007669"/>
    <property type="project" value="TreeGrafter"/>
</dbReference>
<gene>
    <name evidence="6" type="ORF">PGTUg99_005989</name>
</gene>
<evidence type="ECO:0000256" key="1">
    <source>
        <dbReference type="ARBA" id="ARBA00007374"/>
    </source>
</evidence>
<dbReference type="OMA" id="FRICGMK"/>
<accession>A0A5B0Q1E8</accession>
<dbReference type="GO" id="GO:0005737">
    <property type="term" value="C:cytoplasm"/>
    <property type="evidence" value="ECO:0007669"/>
    <property type="project" value="TreeGrafter"/>
</dbReference>
<dbReference type="PANTHER" id="PTHR12400">
    <property type="entry name" value="INOSITOL POLYPHOSPHATE KINASE"/>
    <property type="match status" value="1"/>
</dbReference>
<dbReference type="Pfam" id="PF03770">
    <property type="entry name" value="IPK"/>
    <property type="match status" value="1"/>
</dbReference>
<evidence type="ECO:0000256" key="2">
    <source>
        <dbReference type="ARBA" id="ARBA00022679"/>
    </source>
</evidence>
<dbReference type="GO" id="GO:0008440">
    <property type="term" value="F:inositol-1,4,5-trisphosphate 3-kinase activity"/>
    <property type="evidence" value="ECO:0007669"/>
    <property type="project" value="TreeGrafter"/>
</dbReference>
<name>A0A5B0Q1E8_PUCGR</name>
<feature type="region of interest" description="Disordered" evidence="5">
    <location>
        <begin position="1"/>
        <end position="21"/>
    </location>
</feature>
<protein>
    <recommendedName>
        <fullName evidence="4">Kinase</fullName>
        <ecNumber evidence="4">2.7.-.-</ecNumber>
    </recommendedName>
</protein>
<dbReference type="AlphaFoldDB" id="A0A5B0Q1E8"/>
<comment type="similarity">
    <text evidence="1 4">Belongs to the inositol phosphokinase (IPK) family.</text>
</comment>
<dbReference type="PANTHER" id="PTHR12400:SF108">
    <property type="entry name" value="KINASE"/>
    <property type="match status" value="1"/>
</dbReference>
<dbReference type="EC" id="2.7.-.-" evidence="4"/>